<dbReference type="SUPFAM" id="SSF55469">
    <property type="entry name" value="FMN-dependent nitroreductase-like"/>
    <property type="match status" value="1"/>
</dbReference>
<name>A0A644UGI4_9ZZZZ</name>
<comment type="similarity">
    <text evidence="2">Belongs to the nitroreductase family.</text>
</comment>
<dbReference type="InterPro" id="IPR017900">
    <property type="entry name" value="4Fe4S_Fe_S_CS"/>
</dbReference>
<dbReference type="InterPro" id="IPR029479">
    <property type="entry name" value="Nitroreductase"/>
</dbReference>
<dbReference type="Gene3D" id="3.40.109.10">
    <property type="entry name" value="NADH Oxidase"/>
    <property type="match status" value="1"/>
</dbReference>
<feature type="domain" description="4Fe-4S ferredoxin-type" evidence="6">
    <location>
        <begin position="46"/>
        <end position="74"/>
    </location>
</feature>
<protein>
    <recommendedName>
        <fullName evidence="6">4Fe-4S ferredoxin-type domain-containing protein</fullName>
    </recommendedName>
</protein>
<gene>
    <name evidence="7" type="ORF">SDC9_23872</name>
</gene>
<evidence type="ECO:0000256" key="1">
    <source>
        <dbReference type="ARBA" id="ARBA00001917"/>
    </source>
</evidence>
<sequence>MNAGVQFIIRLNFLKFICLSPDLQTNFVLKHQHMSVVTSRTGTENGRIIINHEKCNLCGLCVKVCKDFSLFIEDKTLKVSDRPLFGCIGCGQCVAVCPRDAIMVEGRTLSPGDFEPLKADHLPDYTSLYQLMLNRRSIRDFRDKPVPREITEQILAMAVTAPMGLPPSDVGVMVLEGKEKVRAFSFDFIDMLQRAKWMASPLALNLMRPFIGKDNYLMFKSFIIPMVNFFSETREKKQNYLLYDAPLAMMFYGNLSDPADPYIAATYATLAAESLGLGACMIGSVGPFLKNMGSDFRKKYHLPARMRDSIMVVFGYPQVKYRKTIKRSFERVFYA</sequence>
<dbReference type="InterPro" id="IPR000415">
    <property type="entry name" value="Nitroreductase-like"/>
</dbReference>
<dbReference type="PROSITE" id="PS00198">
    <property type="entry name" value="4FE4S_FER_1"/>
    <property type="match status" value="1"/>
</dbReference>
<comment type="cofactor">
    <cofactor evidence="1">
        <name>FMN</name>
        <dbReference type="ChEBI" id="CHEBI:58210"/>
    </cofactor>
</comment>
<evidence type="ECO:0000256" key="4">
    <source>
        <dbReference type="ARBA" id="ARBA00022643"/>
    </source>
</evidence>
<evidence type="ECO:0000313" key="7">
    <source>
        <dbReference type="EMBL" id="MPL78011.1"/>
    </source>
</evidence>
<evidence type="ECO:0000259" key="6">
    <source>
        <dbReference type="PROSITE" id="PS51379"/>
    </source>
</evidence>
<dbReference type="PANTHER" id="PTHR43673">
    <property type="entry name" value="NAD(P)H NITROREDUCTASE YDGI-RELATED"/>
    <property type="match status" value="1"/>
</dbReference>
<reference evidence="7" key="1">
    <citation type="submission" date="2019-08" db="EMBL/GenBank/DDBJ databases">
        <authorList>
            <person name="Kucharzyk K."/>
            <person name="Murdoch R.W."/>
            <person name="Higgins S."/>
            <person name="Loffler F."/>
        </authorList>
    </citation>
    <scope>NUCLEOTIDE SEQUENCE</scope>
</reference>
<evidence type="ECO:0000256" key="2">
    <source>
        <dbReference type="ARBA" id="ARBA00007118"/>
    </source>
</evidence>
<dbReference type="Pfam" id="PF00881">
    <property type="entry name" value="Nitroreductase"/>
    <property type="match status" value="1"/>
</dbReference>
<organism evidence="7">
    <name type="scientific">bioreactor metagenome</name>
    <dbReference type="NCBI Taxonomy" id="1076179"/>
    <lineage>
        <taxon>unclassified sequences</taxon>
        <taxon>metagenomes</taxon>
        <taxon>ecological metagenomes</taxon>
    </lineage>
</organism>
<dbReference type="Gene3D" id="3.30.70.20">
    <property type="match status" value="1"/>
</dbReference>
<dbReference type="InterPro" id="IPR017896">
    <property type="entry name" value="4Fe4S_Fe-S-bd"/>
</dbReference>
<evidence type="ECO:0000256" key="3">
    <source>
        <dbReference type="ARBA" id="ARBA00022630"/>
    </source>
</evidence>
<feature type="domain" description="4Fe-4S ferredoxin-type" evidence="6">
    <location>
        <begin position="75"/>
        <end position="107"/>
    </location>
</feature>
<dbReference type="SUPFAM" id="SSF54862">
    <property type="entry name" value="4Fe-4S ferredoxins"/>
    <property type="match status" value="1"/>
</dbReference>
<evidence type="ECO:0000256" key="5">
    <source>
        <dbReference type="ARBA" id="ARBA00023002"/>
    </source>
</evidence>
<proteinExistence type="inferred from homology"/>
<keyword evidence="3" id="KW-0285">Flavoprotein</keyword>
<dbReference type="PANTHER" id="PTHR43673:SF2">
    <property type="entry name" value="NITROREDUCTASE"/>
    <property type="match status" value="1"/>
</dbReference>
<dbReference type="EMBL" id="VSSQ01000112">
    <property type="protein sequence ID" value="MPL78011.1"/>
    <property type="molecule type" value="Genomic_DNA"/>
</dbReference>
<dbReference type="Pfam" id="PF13237">
    <property type="entry name" value="Fer4_10"/>
    <property type="match status" value="1"/>
</dbReference>
<dbReference type="GO" id="GO:0016491">
    <property type="term" value="F:oxidoreductase activity"/>
    <property type="evidence" value="ECO:0007669"/>
    <property type="project" value="UniProtKB-KW"/>
</dbReference>
<accession>A0A644UGI4</accession>
<dbReference type="PROSITE" id="PS51379">
    <property type="entry name" value="4FE4S_FER_2"/>
    <property type="match status" value="2"/>
</dbReference>
<dbReference type="AlphaFoldDB" id="A0A644UGI4"/>
<keyword evidence="5" id="KW-0560">Oxidoreductase</keyword>
<keyword evidence="4" id="KW-0288">FMN</keyword>
<comment type="caution">
    <text evidence="7">The sequence shown here is derived from an EMBL/GenBank/DDBJ whole genome shotgun (WGS) entry which is preliminary data.</text>
</comment>